<protein>
    <submittedName>
        <fullName evidence="8">Xanthine/uracil permease</fullName>
    </submittedName>
</protein>
<feature type="transmembrane region" description="Helical" evidence="7">
    <location>
        <begin position="370"/>
        <end position="390"/>
    </location>
</feature>
<dbReference type="RefSeq" id="WP_205168121.1">
    <property type="nucleotide sequence ID" value="NZ_JAFBDZ010000001.1"/>
</dbReference>
<evidence type="ECO:0000256" key="5">
    <source>
        <dbReference type="ARBA" id="ARBA00022989"/>
    </source>
</evidence>
<proteinExistence type="inferred from homology"/>
<name>A0ABS2N7R2_9BACI</name>
<comment type="similarity">
    <text evidence="2">Belongs to the nucleobase:cation symporter-2 (NCS2) (TC 2.A.40) family.</text>
</comment>
<dbReference type="EMBL" id="JAFBDZ010000001">
    <property type="protein sequence ID" value="MBM7583900.1"/>
    <property type="molecule type" value="Genomic_DNA"/>
</dbReference>
<feature type="transmembrane region" description="Helical" evidence="7">
    <location>
        <begin position="307"/>
        <end position="334"/>
    </location>
</feature>
<comment type="caution">
    <text evidence="8">The sequence shown here is derived from an EMBL/GenBank/DDBJ whole genome shotgun (WGS) entry which is preliminary data.</text>
</comment>
<evidence type="ECO:0000256" key="4">
    <source>
        <dbReference type="ARBA" id="ARBA00022692"/>
    </source>
</evidence>
<feature type="transmembrane region" description="Helical" evidence="7">
    <location>
        <begin position="228"/>
        <end position="250"/>
    </location>
</feature>
<evidence type="ECO:0000313" key="8">
    <source>
        <dbReference type="EMBL" id="MBM7583900.1"/>
    </source>
</evidence>
<feature type="transmembrane region" description="Helical" evidence="7">
    <location>
        <begin position="128"/>
        <end position="148"/>
    </location>
</feature>
<dbReference type="PANTHER" id="PTHR42810">
    <property type="entry name" value="PURINE PERMEASE C1399.01C-RELATED"/>
    <property type="match status" value="1"/>
</dbReference>
<feature type="transmembrane region" description="Helical" evidence="7">
    <location>
        <begin position="160"/>
        <end position="176"/>
    </location>
</feature>
<feature type="transmembrane region" description="Helical" evidence="7">
    <location>
        <begin position="69"/>
        <end position="86"/>
    </location>
</feature>
<dbReference type="InterPro" id="IPR006043">
    <property type="entry name" value="NCS2"/>
</dbReference>
<reference evidence="8 9" key="1">
    <citation type="submission" date="2021-01" db="EMBL/GenBank/DDBJ databases">
        <title>Genomic Encyclopedia of Type Strains, Phase IV (KMG-IV): sequencing the most valuable type-strain genomes for metagenomic binning, comparative biology and taxonomic classification.</title>
        <authorList>
            <person name="Goeker M."/>
        </authorList>
    </citation>
    <scope>NUCLEOTIDE SEQUENCE [LARGE SCALE GENOMIC DNA]</scope>
    <source>
        <strain evidence="8 9">DSM 24834</strain>
    </source>
</reference>
<gene>
    <name evidence="8" type="ORF">JOC86_000437</name>
</gene>
<evidence type="ECO:0000256" key="1">
    <source>
        <dbReference type="ARBA" id="ARBA00004141"/>
    </source>
</evidence>
<keyword evidence="3" id="KW-0813">Transport</keyword>
<feature type="transmembrane region" description="Helical" evidence="7">
    <location>
        <begin position="188"/>
        <end position="208"/>
    </location>
</feature>
<dbReference type="Pfam" id="PF00860">
    <property type="entry name" value="Xan_ur_permease"/>
    <property type="match status" value="1"/>
</dbReference>
<feature type="transmembrane region" description="Helical" evidence="7">
    <location>
        <begin position="340"/>
        <end position="358"/>
    </location>
</feature>
<evidence type="ECO:0000256" key="6">
    <source>
        <dbReference type="ARBA" id="ARBA00023136"/>
    </source>
</evidence>
<keyword evidence="4 7" id="KW-0812">Transmembrane</keyword>
<dbReference type="Proteomes" id="UP001646157">
    <property type="component" value="Unassembled WGS sequence"/>
</dbReference>
<organism evidence="8 9">
    <name type="scientific">Rossellomorea pakistanensis</name>
    <dbReference type="NCBI Taxonomy" id="992288"/>
    <lineage>
        <taxon>Bacteria</taxon>
        <taxon>Bacillati</taxon>
        <taxon>Bacillota</taxon>
        <taxon>Bacilli</taxon>
        <taxon>Bacillales</taxon>
        <taxon>Bacillaceae</taxon>
        <taxon>Rossellomorea</taxon>
    </lineage>
</organism>
<keyword evidence="6 7" id="KW-0472">Membrane</keyword>
<dbReference type="PANTHER" id="PTHR42810:SF1">
    <property type="entry name" value="PURINE PERMEASE YWDJ-RELATED"/>
    <property type="match status" value="1"/>
</dbReference>
<dbReference type="NCBIfam" id="NF037981">
    <property type="entry name" value="NCS2_1"/>
    <property type="match status" value="1"/>
</dbReference>
<feature type="transmembrane region" description="Helical" evidence="7">
    <location>
        <begin position="92"/>
        <end position="116"/>
    </location>
</feature>
<accession>A0ABS2N7R2</accession>
<sequence length="434" mass="47558">MRNYLAAFQWMAFMIAGSIAAPIAIADLFQLSPDQTAGFIQRTIFILGIAAIIQGVIGHRLPINEGPAGLWWGVFAIYAGFSGTLYDSSGEILTILQGGMIFSGIFFFMFAITGWLTKLTKLFTPTVTFVYLLLLILQLSGSFIKGMFGITKDQPTIDPLVLLGSLFTFSIALYFSNHNIQWIKRYSIIIALIIGWLTFIFIGKTVSIQDYDTHFISLPELFAFGKPTFDIGMIVTSFFITLLLITNMIASIRVMEEVKIQNNEEPKKRYSMAGIASGFNQLLGGFFSAIGSVPISGAAGFVSATRIYALFPFILGSVFVLVISLFPSLMSIMATLPAPVGYAVTYVIFINMVGLALVEFKKERKQDRAMFVSGVSLIAGVGAMFVPSNAFVNTPVVVASILNNGLILGTIVAIVTEQFLLWKNNREITTQENT</sequence>
<feature type="transmembrane region" description="Helical" evidence="7">
    <location>
        <begin position="396"/>
        <end position="416"/>
    </location>
</feature>
<evidence type="ECO:0000256" key="3">
    <source>
        <dbReference type="ARBA" id="ARBA00022448"/>
    </source>
</evidence>
<evidence type="ECO:0000313" key="9">
    <source>
        <dbReference type="Proteomes" id="UP001646157"/>
    </source>
</evidence>
<feature type="transmembrane region" description="Helical" evidence="7">
    <location>
        <begin position="39"/>
        <end position="57"/>
    </location>
</feature>
<evidence type="ECO:0000256" key="2">
    <source>
        <dbReference type="ARBA" id="ARBA00008821"/>
    </source>
</evidence>
<comment type="subcellular location">
    <subcellularLocation>
        <location evidence="1">Membrane</location>
        <topology evidence="1">Multi-pass membrane protein</topology>
    </subcellularLocation>
</comment>
<keyword evidence="5 7" id="KW-1133">Transmembrane helix</keyword>
<evidence type="ECO:0000256" key="7">
    <source>
        <dbReference type="SAM" id="Phobius"/>
    </source>
</evidence>
<keyword evidence="9" id="KW-1185">Reference proteome</keyword>